<accession>A0ABV1K8E3</accession>
<dbReference type="RefSeq" id="WP_349297808.1">
    <property type="nucleotide sequence ID" value="NZ_JBEDNQ010000003.1"/>
</dbReference>
<dbReference type="Proteomes" id="UP001494902">
    <property type="component" value="Unassembled WGS sequence"/>
</dbReference>
<organism evidence="2 3">
    <name type="scientific">Pseudonocardia nematodicida</name>
    <dbReference type="NCBI Taxonomy" id="1206997"/>
    <lineage>
        <taxon>Bacteria</taxon>
        <taxon>Bacillati</taxon>
        <taxon>Actinomycetota</taxon>
        <taxon>Actinomycetes</taxon>
        <taxon>Pseudonocardiales</taxon>
        <taxon>Pseudonocardiaceae</taxon>
        <taxon>Pseudonocardia</taxon>
    </lineage>
</organism>
<keyword evidence="3" id="KW-1185">Reference proteome</keyword>
<evidence type="ECO:0000313" key="3">
    <source>
        <dbReference type="Proteomes" id="UP001494902"/>
    </source>
</evidence>
<feature type="chain" id="PRO_5046828657" description="Lipoprotein" evidence="1">
    <location>
        <begin position="33"/>
        <end position="279"/>
    </location>
</feature>
<dbReference type="Gene3D" id="2.50.20.20">
    <property type="match status" value="1"/>
</dbReference>
<protein>
    <recommendedName>
        <fullName evidence="4">Lipoprotein</fullName>
    </recommendedName>
</protein>
<dbReference type="EMBL" id="JBEDNQ010000003">
    <property type="protein sequence ID" value="MEQ3550756.1"/>
    <property type="molecule type" value="Genomic_DNA"/>
</dbReference>
<gene>
    <name evidence="2" type="ORF">WIS52_09760</name>
</gene>
<evidence type="ECO:0000256" key="1">
    <source>
        <dbReference type="SAM" id="SignalP"/>
    </source>
</evidence>
<comment type="caution">
    <text evidence="2">The sequence shown here is derived from an EMBL/GenBank/DDBJ whole genome shotgun (WGS) entry which is preliminary data.</text>
</comment>
<name>A0ABV1K8E3_9PSEU</name>
<reference evidence="2 3" key="1">
    <citation type="submission" date="2024-03" db="EMBL/GenBank/DDBJ databases">
        <title>Draft genome sequence of Pseudonocardia nematodicida JCM 31783.</title>
        <authorList>
            <person name="Butdee W."/>
            <person name="Duangmal K."/>
        </authorList>
    </citation>
    <scope>NUCLEOTIDE SEQUENCE [LARGE SCALE GENOMIC DNA]</scope>
    <source>
        <strain evidence="2 3">JCM 31783</strain>
    </source>
</reference>
<proteinExistence type="predicted"/>
<feature type="signal peptide" evidence="1">
    <location>
        <begin position="1"/>
        <end position="32"/>
    </location>
</feature>
<keyword evidence="1" id="KW-0732">Signal</keyword>
<evidence type="ECO:0008006" key="4">
    <source>
        <dbReference type="Google" id="ProtNLM"/>
    </source>
</evidence>
<evidence type="ECO:0000313" key="2">
    <source>
        <dbReference type="EMBL" id="MEQ3550756.1"/>
    </source>
</evidence>
<sequence>MRERRALPRTRLLRSLTPLLLCAALLTGCAWGGPPGADRPPDAVSLPKYYDPAPLLTDVTNRMRTDVGAVVSVAGTLDGPGGPTPVTGDGALRYDGSGPDAGPAVRLTLRRGPEGDGGRSTGVVRAAARTWLQPPGADWAEIGRAPLPPDAVVDATVATNVAAGADPLAAVARYPDAVLVSDAVDDQVDGEPAVHYTLLVDLGRAIEAEPDEARRDALAAQQRAGSTRLSAELWLDADQRPIRGRIRQQLPDAGTVDLLTRYRDWGEPVVVEPPVVEGS</sequence>
<dbReference type="PROSITE" id="PS51257">
    <property type="entry name" value="PROKAR_LIPOPROTEIN"/>
    <property type="match status" value="1"/>
</dbReference>